<protein>
    <submittedName>
        <fullName evidence="2">Uncharacterized protein</fullName>
    </submittedName>
</protein>
<comment type="caution">
    <text evidence="2">The sequence shown here is derived from an EMBL/GenBank/DDBJ whole genome shotgun (WGS) entry which is preliminary data.</text>
</comment>
<evidence type="ECO:0000313" key="3">
    <source>
        <dbReference type="Proteomes" id="UP001605036"/>
    </source>
</evidence>
<sequence length="128" mass="14414">MLVRAILTQEIDDLIDLSSIDVIPNRETSVEMVRTVVLPFNNVPPVSSPTTLCALITAALQRNGSNQECGKFFDSPPDDGIATTSMSEREVLVREYSISIRRQSRVVDNGRRSRSNDWDDWWGSHRPP</sequence>
<dbReference type="AlphaFoldDB" id="A0ABD1ZS58"/>
<dbReference type="EMBL" id="JBHFFA010000001">
    <property type="protein sequence ID" value="KAL2653887.1"/>
    <property type="molecule type" value="Genomic_DNA"/>
</dbReference>
<evidence type="ECO:0000313" key="2">
    <source>
        <dbReference type="EMBL" id="KAL2653887.1"/>
    </source>
</evidence>
<organism evidence="2 3">
    <name type="scientific">Riccia fluitans</name>
    <dbReference type="NCBI Taxonomy" id="41844"/>
    <lineage>
        <taxon>Eukaryota</taxon>
        <taxon>Viridiplantae</taxon>
        <taxon>Streptophyta</taxon>
        <taxon>Embryophyta</taxon>
        <taxon>Marchantiophyta</taxon>
        <taxon>Marchantiopsida</taxon>
        <taxon>Marchantiidae</taxon>
        <taxon>Marchantiales</taxon>
        <taxon>Ricciaceae</taxon>
        <taxon>Riccia</taxon>
    </lineage>
</organism>
<accession>A0ABD1ZS58</accession>
<dbReference type="Proteomes" id="UP001605036">
    <property type="component" value="Unassembled WGS sequence"/>
</dbReference>
<evidence type="ECO:0000256" key="1">
    <source>
        <dbReference type="SAM" id="MobiDB-lite"/>
    </source>
</evidence>
<reference evidence="2 3" key="1">
    <citation type="submission" date="2024-09" db="EMBL/GenBank/DDBJ databases">
        <title>Chromosome-scale assembly of Riccia fluitans.</title>
        <authorList>
            <person name="Paukszto L."/>
            <person name="Sawicki J."/>
            <person name="Karawczyk K."/>
            <person name="Piernik-Szablinska J."/>
            <person name="Szczecinska M."/>
            <person name="Mazdziarz M."/>
        </authorList>
    </citation>
    <scope>NUCLEOTIDE SEQUENCE [LARGE SCALE GENOMIC DNA]</scope>
    <source>
        <strain evidence="2">Rf_01</strain>
        <tissue evidence="2">Aerial parts of the thallus</tissue>
    </source>
</reference>
<feature type="compositionally biased region" description="Basic and acidic residues" evidence="1">
    <location>
        <begin position="108"/>
        <end position="117"/>
    </location>
</feature>
<proteinExistence type="predicted"/>
<feature type="region of interest" description="Disordered" evidence="1">
    <location>
        <begin position="106"/>
        <end position="128"/>
    </location>
</feature>
<name>A0ABD1ZS58_9MARC</name>
<gene>
    <name evidence="2" type="ORF">R1flu_022015</name>
</gene>
<keyword evidence="3" id="KW-1185">Reference proteome</keyword>